<evidence type="ECO:0000256" key="1">
    <source>
        <dbReference type="SAM" id="Phobius"/>
    </source>
</evidence>
<feature type="transmembrane region" description="Helical" evidence="1">
    <location>
        <begin position="20"/>
        <end position="37"/>
    </location>
</feature>
<feature type="non-terminal residue" evidence="2">
    <location>
        <position position="212"/>
    </location>
</feature>
<dbReference type="AlphaFoldDB" id="A0A382XCY4"/>
<protein>
    <recommendedName>
        <fullName evidence="3">DUF4956 domain-containing protein</fullName>
    </recommendedName>
</protein>
<accession>A0A382XCY4</accession>
<organism evidence="2">
    <name type="scientific">marine metagenome</name>
    <dbReference type="NCBI Taxonomy" id="408172"/>
    <lineage>
        <taxon>unclassified sequences</taxon>
        <taxon>metagenomes</taxon>
        <taxon>ecological metagenomes</taxon>
    </lineage>
</organism>
<feature type="transmembrane region" description="Helical" evidence="1">
    <location>
        <begin position="101"/>
        <end position="134"/>
    </location>
</feature>
<reference evidence="2" key="1">
    <citation type="submission" date="2018-05" db="EMBL/GenBank/DDBJ databases">
        <authorList>
            <person name="Lanie J.A."/>
            <person name="Ng W.-L."/>
            <person name="Kazmierczak K.M."/>
            <person name="Andrzejewski T.M."/>
            <person name="Davidsen T.M."/>
            <person name="Wayne K.J."/>
            <person name="Tettelin H."/>
            <person name="Glass J.I."/>
            <person name="Rusch D."/>
            <person name="Podicherti R."/>
            <person name="Tsui H.-C.T."/>
            <person name="Winkler M.E."/>
        </authorList>
    </citation>
    <scope>NUCLEOTIDE SEQUENCE</scope>
</reference>
<dbReference type="EMBL" id="UINC01166728">
    <property type="protein sequence ID" value="SVD68843.1"/>
    <property type="molecule type" value="Genomic_DNA"/>
</dbReference>
<feature type="transmembrane region" description="Helical" evidence="1">
    <location>
        <begin position="58"/>
        <end position="89"/>
    </location>
</feature>
<sequence>MNNLLDINQLINPNIDQLDIIPTLFSFFICVLMSFIVRDFYIKRSFSLTGKMHIGSIIPVLSTVVFLVIVVVKSSLALSLGLVGALSIVRFRTPIKEPEELVYLFLAIAIGLGYGAGQVLITTILSLSILLIIFMWLSNRNIAKTSEYNLVIKWTKKDVAFEDILREISPLAENLKLVRLDKGSSGNTSVMLIVPDEEHPIEAISNNLYALD</sequence>
<name>A0A382XCY4_9ZZZZ</name>
<dbReference type="InterPro" id="IPR032531">
    <property type="entry name" value="DUF4956"/>
</dbReference>
<gene>
    <name evidence="2" type="ORF">METZ01_LOCUS421697</name>
</gene>
<keyword evidence="1" id="KW-0812">Transmembrane</keyword>
<keyword evidence="1" id="KW-0472">Membrane</keyword>
<evidence type="ECO:0008006" key="3">
    <source>
        <dbReference type="Google" id="ProtNLM"/>
    </source>
</evidence>
<proteinExistence type="predicted"/>
<dbReference type="Pfam" id="PF16316">
    <property type="entry name" value="DUF4956"/>
    <property type="match status" value="1"/>
</dbReference>
<keyword evidence="1" id="KW-1133">Transmembrane helix</keyword>
<evidence type="ECO:0000313" key="2">
    <source>
        <dbReference type="EMBL" id="SVD68843.1"/>
    </source>
</evidence>